<protein>
    <recommendedName>
        <fullName evidence="3 10">Beta sliding clamp</fullName>
    </recommendedName>
</protein>
<dbReference type="GO" id="GO:0008408">
    <property type="term" value="F:3'-5' exonuclease activity"/>
    <property type="evidence" value="ECO:0007669"/>
    <property type="project" value="InterPro"/>
</dbReference>
<dbReference type="GO" id="GO:0003887">
    <property type="term" value="F:DNA-directed DNA polymerase activity"/>
    <property type="evidence" value="ECO:0007669"/>
    <property type="project" value="UniProtKB-UniRule"/>
</dbReference>
<dbReference type="GO" id="GO:0005737">
    <property type="term" value="C:cytoplasm"/>
    <property type="evidence" value="ECO:0007669"/>
    <property type="project" value="UniProtKB-SubCell"/>
</dbReference>
<keyword evidence="15" id="KW-1185">Reference proteome</keyword>
<keyword evidence="7 10" id="KW-0235">DNA replication</keyword>
<evidence type="ECO:0000259" key="13">
    <source>
        <dbReference type="Pfam" id="PF02768"/>
    </source>
</evidence>
<proteinExistence type="inferred from homology"/>
<dbReference type="Gene3D" id="3.70.10.10">
    <property type="match status" value="1"/>
</dbReference>
<evidence type="ECO:0000313" key="14">
    <source>
        <dbReference type="EMBL" id="PRD42354.1"/>
    </source>
</evidence>
<evidence type="ECO:0000313" key="15">
    <source>
        <dbReference type="Proteomes" id="UP000239434"/>
    </source>
</evidence>
<dbReference type="Pfam" id="PF02767">
    <property type="entry name" value="DNA_pol3_beta_2"/>
    <property type="match status" value="1"/>
</dbReference>
<dbReference type="GO" id="GO:0009360">
    <property type="term" value="C:DNA polymerase III complex"/>
    <property type="evidence" value="ECO:0007669"/>
    <property type="project" value="InterPro"/>
</dbReference>
<dbReference type="SMART" id="SM00480">
    <property type="entry name" value="POL3Bc"/>
    <property type="match status" value="1"/>
</dbReference>
<feature type="domain" description="DNA polymerase III beta sliding clamp C-terminal" evidence="13">
    <location>
        <begin position="252"/>
        <end position="361"/>
    </location>
</feature>
<dbReference type="CDD" id="cd00140">
    <property type="entry name" value="beta_clamp"/>
    <property type="match status" value="1"/>
</dbReference>
<feature type="domain" description="DNA polymerase III beta sliding clamp central" evidence="12">
    <location>
        <begin position="135"/>
        <end position="249"/>
    </location>
</feature>
<gene>
    <name evidence="14" type="primary">dnaN</name>
    <name evidence="14" type="ORF">C5748_16300</name>
</gene>
<evidence type="ECO:0000256" key="3">
    <source>
        <dbReference type="ARBA" id="ARBA00021035"/>
    </source>
</evidence>
<evidence type="ECO:0000256" key="4">
    <source>
        <dbReference type="ARBA" id="ARBA00022490"/>
    </source>
</evidence>
<comment type="subunit">
    <text evidence="10">Forms a ring-shaped head-to-tail homodimer around DNA.</text>
</comment>
<dbReference type="SUPFAM" id="SSF55979">
    <property type="entry name" value="DNA clamp"/>
    <property type="match status" value="3"/>
</dbReference>
<dbReference type="AlphaFoldDB" id="A0A2S9IPA8"/>
<dbReference type="EMBL" id="PVBR01000012">
    <property type="protein sequence ID" value="PRD42354.1"/>
    <property type="molecule type" value="Genomic_DNA"/>
</dbReference>
<dbReference type="Pfam" id="PF00712">
    <property type="entry name" value="DNA_pol3_beta"/>
    <property type="match status" value="1"/>
</dbReference>
<dbReference type="InterPro" id="IPR022634">
    <property type="entry name" value="DNA_polIII_beta_N"/>
</dbReference>
<evidence type="ECO:0000256" key="7">
    <source>
        <dbReference type="ARBA" id="ARBA00022705"/>
    </source>
</evidence>
<keyword evidence="8 10" id="KW-0239">DNA-directed DNA polymerase</keyword>
<comment type="caution">
    <text evidence="14">The sequence shown here is derived from an EMBL/GenBank/DDBJ whole genome shotgun (WGS) entry which is preliminary data.</text>
</comment>
<dbReference type="InterPro" id="IPR022637">
    <property type="entry name" value="DNA_polIII_beta_cen"/>
</dbReference>
<dbReference type="PANTHER" id="PTHR30478:SF0">
    <property type="entry name" value="BETA SLIDING CLAMP"/>
    <property type="match status" value="1"/>
</dbReference>
<evidence type="ECO:0000259" key="11">
    <source>
        <dbReference type="Pfam" id="PF00712"/>
    </source>
</evidence>
<sequence length="378" mass="40247">MTGALFHLPREALLPALAAVNRAVAKRNTIPLLSNVLLSHDDGALTITGTDLDVEIKARVDAEGIAPFQAFTLPSALLHDAMRKLPDGADISFTGDPNGASMTIASGRARFRLAILPASDFPTISAGELSHRFSLSERTFAAIIATTAFAISTEETRYYLNGIHLHQDGEKLAAVATDGHRLALMRLSLPDGGAGMPPIILPRRTVLLLATLLGDKEAIDVALSDNKILFSLPGGVTITSKLVDGTYPDYQRVIPPANANRFKVSIEPLAKALDRVLTLSSDNGRACSFDFGDDALNLIVINPDQGEANDQVDIERIEGEPVKIGFNSRYCLDMLNAAGGAELIFELGAPGDPSRIIPAGQADGAATETMFVLMPMRI</sequence>
<evidence type="ECO:0000259" key="12">
    <source>
        <dbReference type="Pfam" id="PF02767"/>
    </source>
</evidence>
<reference evidence="14 15" key="1">
    <citation type="submission" date="2018-02" db="EMBL/GenBank/DDBJ databases">
        <title>The draft genome of Phyllobacterium sp. 1N-3.</title>
        <authorList>
            <person name="Liu L."/>
            <person name="Li L."/>
            <person name="Zhang X."/>
            <person name="Wang T."/>
            <person name="Liang L."/>
        </authorList>
    </citation>
    <scope>NUCLEOTIDE SEQUENCE [LARGE SCALE GENOMIC DNA]</scope>
    <source>
        <strain evidence="14 15">1N-3</strain>
    </source>
</reference>
<keyword evidence="5 10" id="KW-0808">Transferase</keyword>
<dbReference type="InterPro" id="IPR022635">
    <property type="entry name" value="DNA_polIII_beta_C"/>
</dbReference>
<dbReference type="Gene3D" id="3.10.150.10">
    <property type="entry name" value="DNA Polymerase III, subunit A, domain 2"/>
    <property type="match status" value="1"/>
</dbReference>
<evidence type="ECO:0000256" key="10">
    <source>
        <dbReference type="PIRNR" id="PIRNR000804"/>
    </source>
</evidence>
<accession>A0A2S9IPA8</accession>
<evidence type="ECO:0000256" key="9">
    <source>
        <dbReference type="ARBA" id="ARBA00023125"/>
    </source>
</evidence>
<dbReference type="NCBIfam" id="TIGR00663">
    <property type="entry name" value="dnan"/>
    <property type="match status" value="1"/>
</dbReference>
<dbReference type="RefSeq" id="WP_105742993.1">
    <property type="nucleotide sequence ID" value="NZ_PVBR01000012.1"/>
</dbReference>
<dbReference type="PANTHER" id="PTHR30478">
    <property type="entry name" value="DNA POLYMERASE III SUBUNIT BETA"/>
    <property type="match status" value="1"/>
</dbReference>
<dbReference type="Pfam" id="PF02768">
    <property type="entry name" value="DNA_pol3_beta_3"/>
    <property type="match status" value="1"/>
</dbReference>
<organism evidence="14 15">
    <name type="scientific">Phyllobacterium phragmitis</name>
    <dbReference type="NCBI Taxonomy" id="2670329"/>
    <lineage>
        <taxon>Bacteria</taxon>
        <taxon>Pseudomonadati</taxon>
        <taxon>Pseudomonadota</taxon>
        <taxon>Alphaproteobacteria</taxon>
        <taxon>Hyphomicrobiales</taxon>
        <taxon>Phyllobacteriaceae</taxon>
        <taxon>Phyllobacterium</taxon>
    </lineage>
</organism>
<keyword evidence="9" id="KW-0238">DNA-binding</keyword>
<dbReference type="GO" id="GO:0006271">
    <property type="term" value="P:DNA strand elongation involved in DNA replication"/>
    <property type="evidence" value="ECO:0007669"/>
    <property type="project" value="TreeGrafter"/>
</dbReference>
<dbReference type="InterPro" id="IPR001001">
    <property type="entry name" value="DNA_polIII_beta"/>
</dbReference>
<evidence type="ECO:0000256" key="6">
    <source>
        <dbReference type="ARBA" id="ARBA00022695"/>
    </source>
</evidence>
<evidence type="ECO:0000256" key="8">
    <source>
        <dbReference type="ARBA" id="ARBA00022932"/>
    </source>
</evidence>
<dbReference type="GO" id="GO:0003677">
    <property type="term" value="F:DNA binding"/>
    <property type="evidence" value="ECO:0007669"/>
    <property type="project" value="UniProtKB-UniRule"/>
</dbReference>
<comment type="function">
    <text evidence="10">Confers DNA tethering and processivity to DNA polymerases and other proteins. Acts as a clamp, forming a ring around DNA (a reaction catalyzed by the clamp-loading complex) which diffuses in an ATP-independent manner freely and bidirectionally along dsDNA. Initially characterized for its ability to contact the catalytic subunit of DNA polymerase III (Pol III), a complex, multichain enzyme responsible for most of the replicative synthesis in bacteria; Pol III exhibits 3'-5' exonuclease proofreading activity. The beta chain is required for initiation of replication as well as for processivity of DNA replication.</text>
</comment>
<dbReference type="PIRSF" id="PIRSF000804">
    <property type="entry name" value="DNA_pol_III_b"/>
    <property type="match status" value="1"/>
</dbReference>
<dbReference type="InterPro" id="IPR046938">
    <property type="entry name" value="DNA_clamp_sf"/>
</dbReference>
<dbReference type="Proteomes" id="UP000239434">
    <property type="component" value="Unassembled WGS sequence"/>
</dbReference>
<feature type="domain" description="DNA polymerase III beta sliding clamp N-terminal" evidence="11">
    <location>
        <begin position="6"/>
        <end position="124"/>
    </location>
</feature>
<comment type="subcellular location">
    <subcellularLocation>
        <location evidence="1 10">Cytoplasm</location>
    </subcellularLocation>
</comment>
<name>A0A2S9IPA8_9HYPH</name>
<evidence type="ECO:0000256" key="2">
    <source>
        <dbReference type="ARBA" id="ARBA00010752"/>
    </source>
</evidence>
<evidence type="ECO:0000256" key="1">
    <source>
        <dbReference type="ARBA" id="ARBA00004496"/>
    </source>
</evidence>
<evidence type="ECO:0000256" key="5">
    <source>
        <dbReference type="ARBA" id="ARBA00022679"/>
    </source>
</evidence>
<keyword evidence="6 10" id="KW-0548">Nucleotidyltransferase</keyword>
<comment type="similarity">
    <text evidence="2 10">Belongs to the beta sliding clamp family.</text>
</comment>
<keyword evidence="4 10" id="KW-0963">Cytoplasm</keyword>